<feature type="transmembrane region" description="Helical" evidence="1">
    <location>
        <begin position="33"/>
        <end position="54"/>
    </location>
</feature>
<protein>
    <submittedName>
        <fullName evidence="2">(northern house mosquito) hypothetical protein</fullName>
    </submittedName>
</protein>
<dbReference type="EMBL" id="HBUE01032735">
    <property type="protein sequence ID" value="CAG6457381.1"/>
    <property type="molecule type" value="Transcribed_RNA"/>
</dbReference>
<name>A0A8D8AHN5_CULPI</name>
<sequence>MAQQKVTQKELQLSLLLHVLALFDVTDPAVGTFIVFVNVLLNLLVKAILIFRWFPLRISRMLRAKVLPELPLAVARLEVGAPRFRLHRAEHSILAHRNVFDLVGDRRCVTRKQYVFQIGMFHPEMRQKSLFVVSFLSVLAITFRLNGTTDPSIGIDLRETSLHDVELFRFNARVRTLLVVAFVRGRTFLRKSLLLRLARMGRAEVSQKVVLA</sequence>
<dbReference type="EMBL" id="HBUE01032740">
    <property type="protein sequence ID" value="CAG6457389.1"/>
    <property type="molecule type" value="Transcribed_RNA"/>
</dbReference>
<dbReference type="AlphaFoldDB" id="A0A8D8AHN5"/>
<evidence type="ECO:0000313" key="2">
    <source>
        <dbReference type="EMBL" id="CAG6457381.1"/>
    </source>
</evidence>
<organism evidence="2">
    <name type="scientific">Culex pipiens</name>
    <name type="common">House mosquito</name>
    <dbReference type="NCBI Taxonomy" id="7175"/>
    <lineage>
        <taxon>Eukaryota</taxon>
        <taxon>Metazoa</taxon>
        <taxon>Ecdysozoa</taxon>
        <taxon>Arthropoda</taxon>
        <taxon>Hexapoda</taxon>
        <taxon>Insecta</taxon>
        <taxon>Pterygota</taxon>
        <taxon>Neoptera</taxon>
        <taxon>Endopterygota</taxon>
        <taxon>Diptera</taxon>
        <taxon>Nematocera</taxon>
        <taxon>Culicoidea</taxon>
        <taxon>Culicidae</taxon>
        <taxon>Culicinae</taxon>
        <taxon>Culicini</taxon>
        <taxon>Culex</taxon>
        <taxon>Culex</taxon>
    </lineage>
</organism>
<keyword evidence="1" id="KW-0812">Transmembrane</keyword>
<reference evidence="2" key="1">
    <citation type="submission" date="2021-05" db="EMBL/GenBank/DDBJ databases">
        <authorList>
            <person name="Alioto T."/>
            <person name="Alioto T."/>
            <person name="Gomez Garrido J."/>
        </authorList>
    </citation>
    <scope>NUCLEOTIDE SEQUENCE</scope>
</reference>
<keyword evidence="1" id="KW-0472">Membrane</keyword>
<evidence type="ECO:0000256" key="1">
    <source>
        <dbReference type="SAM" id="Phobius"/>
    </source>
</evidence>
<proteinExistence type="predicted"/>
<accession>A0A8D8AHN5</accession>
<keyword evidence="1" id="KW-1133">Transmembrane helix</keyword>